<reference evidence="1" key="1">
    <citation type="journal article" date="2010" name="Nature">
        <title>The sequence and de novo assembly of the giant panda genome.</title>
        <authorList>
            <person name="Li R."/>
            <person name="Fan W."/>
            <person name="Tian G."/>
            <person name="Zhu H."/>
            <person name="He L."/>
            <person name="Cai J."/>
            <person name="Huang Q."/>
            <person name="Cai Q."/>
            <person name="Li B."/>
            <person name="Bai Y."/>
            <person name="Zhang Z."/>
            <person name="Zhang Y."/>
            <person name="Wang W."/>
            <person name="Li J."/>
            <person name="Wei F."/>
            <person name="Li H."/>
            <person name="Jian M."/>
            <person name="Li J."/>
            <person name="Zhang Z."/>
            <person name="Nielsen R."/>
            <person name="Li D."/>
            <person name="Gu W."/>
            <person name="Yang Z."/>
            <person name="Xuan Z."/>
            <person name="Ryder O.A."/>
            <person name="Leung F.C."/>
            <person name="Zhou Y."/>
            <person name="Cao J."/>
            <person name="Sun X."/>
            <person name="Fu Y."/>
            <person name="Fang X."/>
            <person name="Guo X."/>
            <person name="Wang B."/>
            <person name="Hou R."/>
            <person name="Shen F."/>
            <person name="Mu B."/>
            <person name="Ni P."/>
            <person name="Lin R."/>
            <person name="Qian W."/>
            <person name="Wang G."/>
            <person name="Yu C."/>
            <person name="Nie W."/>
            <person name="Wang J."/>
            <person name="Wu Z."/>
            <person name="Liang H."/>
            <person name="Min J."/>
            <person name="Wu Q."/>
            <person name="Cheng S."/>
            <person name="Ruan J."/>
            <person name="Wang M."/>
            <person name="Shi Z."/>
            <person name="Wen M."/>
            <person name="Liu B."/>
            <person name="Ren X."/>
            <person name="Zheng H."/>
            <person name="Dong D."/>
            <person name="Cook K."/>
            <person name="Shan G."/>
            <person name="Zhang H."/>
            <person name="Kosiol C."/>
            <person name="Xie X."/>
            <person name="Lu Z."/>
            <person name="Zheng H."/>
            <person name="Li Y."/>
            <person name="Steiner C.C."/>
            <person name="Lam T.T."/>
            <person name="Lin S."/>
            <person name="Zhang Q."/>
            <person name="Li G."/>
            <person name="Tian J."/>
            <person name="Gong T."/>
            <person name="Liu H."/>
            <person name="Zhang D."/>
            <person name="Fang L."/>
            <person name="Ye C."/>
            <person name="Zhang J."/>
            <person name="Hu W."/>
            <person name="Xu A."/>
            <person name="Ren Y."/>
            <person name="Zhang G."/>
            <person name="Bruford M.W."/>
            <person name="Li Q."/>
            <person name="Ma L."/>
            <person name="Guo Y."/>
            <person name="An N."/>
            <person name="Hu Y."/>
            <person name="Zheng Y."/>
            <person name="Shi Y."/>
            <person name="Li Z."/>
            <person name="Liu Q."/>
            <person name="Chen Y."/>
            <person name="Zhao J."/>
            <person name="Qu N."/>
            <person name="Zhao S."/>
            <person name="Tian F."/>
            <person name="Wang X."/>
            <person name="Wang H."/>
            <person name="Xu L."/>
            <person name="Liu X."/>
            <person name="Vinar T."/>
            <person name="Wang Y."/>
            <person name="Lam T.W."/>
            <person name="Yiu S.M."/>
            <person name="Liu S."/>
            <person name="Zhang H."/>
            <person name="Li D."/>
            <person name="Huang Y."/>
            <person name="Wang X."/>
            <person name="Yang G."/>
            <person name="Jiang Z."/>
            <person name="Wang J."/>
            <person name="Qin N."/>
            <person name="Li L."/>
            <person name="Li J."/>
            <person name="Bolund L."/>
            <person name="Kristiansen K."/>
            <person name="Wong G.K."/>
            <person name="Olson M."/>
            <person name="Zhang X."/>
            <person name="Li S."/>
            <person name="Yang H."/>
            <person name="Wang J."/>
            <person name="Wang J."/>
        </authorList>
    </citation>
    <scope>NUCLEOTIDE SEQUENCE [LARGE SCALE GENOMIC DNA]</scope>
</reference>
<dbReference type="AlphaFoldDB" id="D2HAP1"/>
<protein>
    <submittedName>
        <fullName evidence="1">Uncharacterized protein</fullName>
    </submittedName>
</protein>
<gene>
    <name evidence="1" type="ORF">PANDA_007524</name>
</gene>
<proteinExistence type="predicted"/>
<accession>D2HAP1</accession>
<feature type="non-terminal residue" evidence="1">
    <location>
        <position position="111"/>
    </location>
</feature>
<feature type="non-terminal residue" evidence="1">
    <location>
        <position position="1"/>
    </location>
</feature>
<name>D2HAP1_AILME</name>
<organism evidence="1">
    <name type="scientific">Ailuropoda melanoleuca</name>
    <name type="common">Giant panda</name>
    <dbReference type="NCBI Taxonomy" id="9646"/>
    <lineage>
        <taxon>Eukaryota</taxon>
        <taxon>Metazoa</taxon>
        <taxon>Chordata</taxon>
        <taxon>Craniata</taxon>
        <taxon>Vertebrata</taxon>
        <taxon>Euteleostomi</taxon>
        <taxon>Mammalia</taxon>
        <taxon>Eutheria</taxon>
        <taxon>Laurasiatheria</taxon>
        <taxon>Carnivora</taxon>
        <taxon>Caniformia</taxon>
        <taxon>Ursidae</taxon>
        <taxon>Ailuropoda</taxon>
    </lineage>
</organism>
<evidence type="ECO:0000313" key="1">
    <source>
        <dbReference type="EMBL" id="EFB15411.1"/>
    </source>
</evidence>
<sequence length="111" mass="12864">FLEMESTLGEYAVRIVKMTTKNLEYYINLIDKAVARFERIGFNFERSSTVGQTLSNSIMSYREIVHERKSQSMCQTSLVPYFKKLPQLPQPSETTILICQQPSRQDTHPAK</sequence>
<dbReference type="InParanoid" id="D2HAP1"/>
<dbReference type="EMBL" id="GL192636">
    <property type="protein sequence ID" value="EFB15411.1"/>
    <property type="molecule type" value="Genomic_DNA"/>
</dbReference>